<evidence type="ECO:0000313" key="3">
    <source>
        <dbReference type="Proteomes" id="UP000030762"/>
    </source>
</evidence>
<evidence type="ECO:0000256" key="1">
    <source>
        <dbReference type="SAM" id="MobiDB-lite"/>
    </source>
</evidence>
<reference evidence="2 3" key="1">
    <citation type="submission" date="2012-04" db="EMBL/GenBank/DDBJ databases">
        <title>The Genome Sequence of Saprolegnia declina VS20.</title>
        <authorList>
            <consortium name="The Broad Institute Genome Sequencing Platform"/>
            <person name="Russ C."/>
            <person name="Nusbaum C."/>
            <person name="Tyler B."/>
            <person name="van West P."/>
            <person name="Dieguez-Uribeondo J."/>
            <person name="de Bruijn I."/>
            <person name="Tripathy S."/>
            <person name="Jiang R."/>
            <person name="Young S.K."/>
            <person name="Zeng Q."/>
            <person name="Gargeya S."/>
            <person name="Fitzgerald M."/>
            <person name="Haas B."/>
            <person name="Abouelleil A."/>
            <person name="Alvarado L."/>
            <person name="Arachchi H.M."/>
            <person name="Berlin A."/>
            <person name="Chapman S.B."/>
            <person name="Goldberg J."/>
            <person name="Griggs A."/>
            <person name="Gujja S."/>
            <person name="Hansen M."/>
            <person name="Howarth C."/>
            <person name="Imamovic A."/>
            <person name="Larimer J."/>
            <person name="McCowen C."/>
            <person name="Montmayeur A."/>
            <person name="Murphy C."/>
            <person name="Neiman D."/>
            <person name="Pearson M."/>
            <person name="Priest M."/>
            <person name="Roberts A."/>
            <person name="Saif S."/>
            <person name="Shea T."/>
            <person name="Sisk P."/>
            <person name="Sykes S."/>
            <person name="Wortman J."/>
            <person name="Nusbaum C."/>
            <person name="Birren B."/>
        </authorList>
    </citation>
    <scope>NUCLEOTIDE SEQUENCE [LARGE SCALE GENOMIC DNA]</scope>
    <source>
        <strain evidence="2 3">VS20</strain>
    </source>
</reference>
<feature type="region of interest" description="Disordered" evidence="1">
    <location>
        <begin position="29"/>
        <end position="48"/>
    </location>
</feature>
<gene>
    <name evidence="2" type="ORF">SDRG_14995</name>
</gene>
<accession>T0R528</accession>
<sequence>MKKRSRLALPPQSPDGPRQTPVEVIVLDDEVPKQETSKHVDKVMASPPNDDASLGLELRLYQEGLDGDWLQLAWMRTRAEVPSSEAVPMEMVLPSVTCNLHDVLPSTKSSPRPISSSTVKIAADVPLAQRSKAECMAKIQAWLRHGDGDVAWSTCDALLTDCDWATVLAPPPSPLTLCAMLRASSSPSLFRHVWLQETLLRSTLLHAGALRDVALLTRLVDCDHVRSMAPRAFRSTLRQLDLRKDGEDVGIYLESELVRVYHTLR</sequence>
<dbReference type="GeneID" id="19955722"/>
<dbReference type="OMA" id="ECMAKIQ"/>
<dbReference type="EMBL" id="JH767213">
    <property type="protein sequence ID" value="EQC27193.1"/>
    <property type="molecule type" value="Genomic_DNA"/>
</dbReference>
<name>T0R528_SAPDV</name>
<feature type="compositionally biased region" description="Basic and acidic residues" evidence="1">
    <location>
        <begin position="30"/>
        <end position="42"/>
    </location>
</feature>
<dbReference type="InParanoid" id="T0R528"/>
<feature type="region of interest" description="Disordered" evidence="1">
    <location>
        <begin position="1"/>
        <end position="21"/>
    </location>
</feature>
<dbReference type="VEuPathDB" id="FungiDB:SDRG_14995"/>
<evidence type="ECO:0000313" key="2">
    <source>
        <dbReference type="EMBL" id="EQC27193.1"/>
    </source>
</evidence>
<dbReference type="AlphaFoldDB" id="T0R528"/>
<dbReference type="OrthoDB" id="72953at2759"/>
<organism evidence="2 3">
    <name type="scientific">Saprolegnia diclina (strain VS20)</name>
    <dbReference type="NCBI Taxonomy" id="1156394"/>
    <lineage>
        <taxon>Eukaryota</taxon>
        <taxon>Sar</taxon>
        <taxon>Stramenopiles</taxon>
        <taxon>Oomycota</taxon>
        <taxon>Saprolegniomycetes</taxon>
        <taxon>Saprolegniales</taxon>
        <taxon>Saprolegniaceae</taxon>
        <taxon>Saprolegnia</taxon>
    </lineage>
</organism>
<keyword evidence="3" id="KW-1185">Reference proteome</keyword>
<proteinExistence type="predicted"/>
<dbReference type="Proteomes" id="UP000030762">
    <property type="component" value="Unassembled WGS sequence"/>
</dbReference>
<protein>
    <submittedName>
        <fullName evidence="2">Uncharacterized protein</fullName>
    </submittedName>
</protein>
<dbReference type="RefSeq" id="XP_008619380.1">
    <property type="nucleotide sequence ID" value="XM_008621158.1"/>
</dbReference>